<dbReference type="EMBL" id="AFYH01172002">
    <property type="status" value="NOT_ANNOTATED_CDS"/>
    <property type="molecule type" value="Genomic_DNA"/>
</dbReference>
<protein>
    <submittedName>
        <fullName evidence="3">Chromosome 5 open reading frame 22</fullName>
    </submittedName>
</protein>
<reference evidence="3" key="3">
    <citation type="submission" date="2025-09" db="UniProtKB">
        <authorList>
            <consortium name="Ensembl"/>
        </authorList>
    </citation>
    <scope>IDENTIFICATION</scope>
</reference>
<dbReference type="OrthoDB" id="418142at2759"/>
<dbReference type="GeneTree" id="ENSGT00390000001801"/>
<dbReference type="FunCoup" id="H3AI91">
    <property type="interactions" value="2325"/>
</dbReference>
<dbReference type="Pfam" id="PF12640">
    <property type="entry name" value="UPF0489"/>
    <property type="match status" value="1"/>
</dbReference>
<gene>
    <name evidence="3" type="primary">C5orf22</name>
</gene>
<dbReference type="Bgee" id="ENSLACG00000008258">
    <property type="expression patterns" value="Expressed in chordate pharynx and 6 other cell types or tissues"/>
</dbReference>
<sequence>MNSTTSHLRAYKNLPVWIVEDHQDVLPFIYRAIGSKHLPLDNNVIVHLDSHPDLLIPVNMPADSVFDKETLFGDLSIENWIMPVVYAGHLSRVVWLHPHWAKQIKEGKHNFLVGKDVSTSTIRLTSTDDYFLSDGLFVPEDQLENKKPLELVVITVTPLENAASWEEENGTTSTKRPKLELLEANHGDEADHLPLGGSSSEGAGKQKCNANDSKSGKAKQKLVAREKTGVVGDSTKHNACEGQNGQGGNVANHILQVVHKGETYILDIDLDFFSVKNPFKEMYTKEEYKILQDLYSFRRPCTYDIQDVLVDCVENRVHQLEDLEAAFADFCDDDSEETLERWAKNPGMELLIPLVHSLKTRLETPDYEMVHQAGLTCDYCELPHHLSTERDIDGLVLAVKHLLKNLPQPTLITIARSSLDDYCPPEQVNVIQERVLNMLHSLYGTLDIHLEYTTDSASS</sequence>
<dbReference type="AlphaFoldDB" id="H3AI91"/>
<dbReference type="Ensembl" id="ENSLACT00000009433.1">
    <property type="protein sequence ID" value="ENSLACP00000009362.1"/>
    <property type="gene ID" value="ENSLACG00000008258.1"/>
</dbReference>
<evidence type="ECO:0000256" key="2">
    <source>
        <dbReference type="SAM" id="MobiDB-lite"/>
    </source>
</evidence>
<dbReference type="InParanoid" id="H3AI91"/>
<reference evidence="3" key="2">
    <citation type="submission" date="2025-08" db="UniProtKB">
        <authorList>
            <consortium name="Ensembl"/>
        </authorList>
    </citation>
    <scope>IDENTIFICATION</scope>
</reference>
<dbReference type="InterPro" id="IPR024131">
    <property type="entry name" value="UPF0489"/>
</dbReference>
<proteinExistence type="inferred from homology"/>
<dbReference type="HOGENOM" id="CLU_046339_0_0_1"/>
<dbReference type="EMBL" id="AFYH01171999">
    <property type="status" value="NOT_ANNOTATED_CDS"/>
    <property type="molecule type" value="Genomic_DNA"/>
</dbReference>
<dbReference type="Proteomes" id="UP000008672">
    <property type="component" value="Unassembled WGS sequence"/>
</dbReference>
<dbReference type="EMBL" id="AFYH01172000">
    <property type="status" value="NOT_ANNOTATED_CDS"/>
    <property type="molecule type" value="Genomic_DNA"/>
</dbReference>
<feature type="region of interest" description="Disordered" evidence="2">
    <location>
        <begin position="188"/>
        <end position="228"/>
    </location>
</feature>
<dbReference type="STRING" id="7897.ENSLACP00000009362"/>
<evidence type="ECO:0000313" key="4">
    <source>
        <dbReference type="Proteomes" id="UP000008672"/>
    </source>
</evidence>
<accession>H3AI91</accession>
<dbReference type="KEGG" id="lcm:102345968"/>
<name>H3AI91_LATCH</name>
<dbReference type="OMA" id="RIFWHLE"/>
<dbReference type="eggNOG" id="ENOG502QW2U">
    <property type="taxonomic scope" value="Eukaryota"/>
</dbReference>
<dbReference type="EMBL" id="AFYH01172001">
    <property type="status" value="NOT_ANNOTATED_CDS"/>
    <property type="molecule type" value="Genomic_DNA"/>
</dbReference>
<comment type="similarity">
    <text evidence="1">Belongs to the UPF0489 family.</text>
</comment>
<dbReference type="PANTHER" id="PTHR13225:SF3">
    <property type="entry name" value="UPF0489 PROTEIN C5ORF22"/>
    <property type="match status" value="1"/>
</dbReference>
<reference evidence="4" key="1">
    <citation type="submission" date="2011-08" db="EMBL/GenBank/DDBJ databases">
        <title>The draft genome of Latimeria chalumnae.</title>
        <authorList>
            <person name="Di Palma F."/>
            <person name="Alfoldi J."/>
            <person name="Johnson J."/>
            <person name="Berlin A."/>
            <person name="Gnerre S."/>
            <person name="Jaffe D."/>
            <person name="MacCallum I."/>
            <person name="Young S."/>
            <person name="Walker B.J."/>
            <person name="Lander E."/>
            <person name="Lindblad-Toh K."/>
        </authorList>
    </citation>
    <scope>NUCLEOTIDE SEQUENCE [LARGE SCALE GENOMIC DNA]</scope>
    <source>
        <strain evidence="4">Wild caught</strain>
    </source>
</reference>
<keyword evidence="4" id="KW-1185">Reference proteome</keyword>
<evidence type="ECO:0000313" key="3">
    <source>
        <dbReference type="Ensembl" id="ENSLACP00000009362.1"/>
    </source>
</evidence>
<organism evidence="3 4">
    <name type="scientific">Latimeria chalumnae</name>
    <name type="common">Coelacanth</name>
    <dbReference type="NCBI Taxonomy" id="7897"/>
    <lineage>
        <taxon>Eukaryota</taxon>
        <taxon>Metazoa</taxon>
        <taxon>Chordata</taxon>
        <taxon>Craniata</taxon>
        <taxon>Vertebrata</taxon>
        <taxon>Euteleostomi</taxon>
        <taxon>Coelacanthiformes</taxon>
        <taxon>Coelacanthidae</taxon>
        <taxon>Latimeria</taxon>
    </lineage>
</organism>
<evidence type="ECO:0000256" key="1">
    <source>
        <dbReference type="ARBA" id="ARBA00007099"/>
    </source>
</evidence>
<dbReference type="PANTHER" id="PTHR13225">
    <property type="entry name" value="MISEXPRESSION SUPPRESSOR OF RAS 6"/>
    <property type="match status" value="1"/>
</dbReference>